<dbReference type="NCBIfam" id="NF037970">
    <property type="entry name" value="vanZ_1"/>
    <property type="match status" value="1"/>
</dbReference>
<keyword evidence="1" id="KW-1133">Transmembrane helix</keyword>
<gene>
    <name evidence="3" type="ORF">CGC56_08310</name>
</gene>
<evidence type="ECO:0000313" key="4">
    <source>
        <dbReference type="Proteomes" id="UP000243136"/>
    </source>
</evidence>
<protein>
    <submittedName>
        <fullName evidence="3">VanZ family protein</fullName>
    </submittedName>
</protein>
<sequence>MKNSLELKSYKYSILWSLWLMMVTFLSLKTPSKETVSSFIPHLDKIAHFTFYFVFTLLLVLALKKELLFFNKTLSIYTFAGIVAFVWGLTMEILQKTITDTRSADIFDVLFNTFGIVVALVFTTRLTSKCKKVF</sequence>
<feature type="transmembrane region" description="Helical" evidence="1">
    <location>
        <begin position="106"/>
        <end position="126"/>
    </location>
</feature>
<organism evidence="3 4">
    <name type="scientific">Capnocytophaga canimorsus</name>
    <dbReference type="NCBI Taxonomy" id="28188"/>
    <lineage>
        <taxon>Bacteria</taxon>
        <taxon>Pseudomonadati</taxon>
        <taxon>Bacteroidota</taxon>
        <taxon>Flavobacteriia</taxon>
        <taxon>Flavobacteriales</taxon>
        <taxon>Flavobacteriaceae</taxon>
        <taxon>Capnocytophaga</taxon>
    </lineage>
</organism>
<evidence type="ECO:0000313" key="3">
    <source>
        <dbReference type="EMBL" id="ATA92156.1"/>
    </source>
</evidence>
<dbReference type="AlphaFoldDB" id="A0A250G7D2"/>
<feature type="transmembrane region" description="Helical" evidence="1">
    <location>
        <begin position="12"/>
        <end position="30"/>
    </location>
</feature>
<dbReference type="PANTHER" id="PTHR28008">
    <property type="entry name" value="DOMAIN PROTEIN, PUTATIVE (AFU_ORTHOLOGUE AFUA_3G10980)-RELATED"/>
    <property type="match status" value="1"/>
</dbReference>
<feature type="transmembrane region" description="Helical" evidence="1">
    <location>
        <begin position="75"/>
        <end position="94"/>
    </location>
</feature>
<proteinExistence type="predicted"/>
<dbReference type="EMBL" id="CP022388">
    <property type="protein sequence ID" value="ATA92156.1"/>
    <property type="molecule type" value="Genomic_DNA"/>
</dbReference>
<dbReference type="PANTHER" id="PTHR28008:SF1">
    <property type="entry name" value="DOMAIN PROTEIN, PUTATIVE (AFU_ORTHOLOGUE AFUA_3G10980)-RELATED"/>
    <property type="match status" value="1"/>
</dbReference>
<feature type="transmembrane region" description="Helical" evidence="1">
    <location>
        <begin position="46"/>
        <end position="63"/>
    </location>
</feature>
<keyword evidence="1" id="KW-0472">Membrane</keyword>
<accession>A0A250G7D2</accession>
<evidence type="ECO:0000256" key="1">
    <source>
        <dbReference type="SAM" id="Phobius"/>
    </source>
</evidence>
<keyword evidence="1" id="KW-0812">Transmembrane</keyword>
<evidence type="ECO:0000259" key="2">
    <source>
        <dbReference type="Pfam" id="PF04892"/>
    </source>
</evidence>
<dbReference type="Pfam" id="PF04892">
    <property type="entry name" value="VanZ"/>
    <property type="match status" value="1"/>
</dbReference>
<dbReference type="InterPro" id="IPR006976">
    <property type="entry name" value="VanZ-like"/>
</dbReference>
<reference evidence="4" key="1">
    <citation type="submission" date="2017-06" db="EMBL/GenBank/DDBJ databases">
        <title>Capnocytophaga spp. assemblies.</title>
        <authorList>
            <person name="Gulvik C.A."/>
        </authorList>
    </citation>
    <scope>NUCLEOTIDE SEQUENCE [LARGE SCALE GENOMIC DNA]</scope>
    <source>
        <strain evidence="4">H5594</strain>
    </source>
</reference>
<name>A0A250G7D2_9FLAO</name>
<feature type="domain" description="VanZ-like" evidence="2">
    <location>
        <begin position="25"/>
        <end position="122"/>
    </location>
</feature>
<dbReference type="Proteomes" id="UP000243136">
    <property type="component" value="Chromosome"/>
</dbReference>